<dbReference type="GO" id="GO:0045936">
    <property type="term" value="P:negative regulation of phosphate metabolic process"/>
    <property type="evidence" value="ECO:0007669"/>
    <property type="project" value="InterPro"/>
</dbReference>
<dbReference type="Pfam" id="PF01895">
    <property type="entry name" value="PhoU"/>
    <property type="match status" value="2"/>
</dbReference>
<evidence type="ECO:0000256" key="6">
    <source>
        <dbReference type="ARBA" id="ARBA00022592"/>
    </source>
</evidence>
<evidence type="ECO:0000313" key="10">
    <source>
        <dbReference type="Proteomes" id="UP000004335"/>
    </source>
</evidence>
<dbReference type="Gene3D" id="1.20.58.220">
    <property type="entry name" value="Phosphate transport system protein phou homolog 2, domain 2"/>
    <property type="match status" value="1"/>
</dbReference>
<dbReference type="InterPro" id="IPR038078">
    <property type="entry name" value="PhoU-like_sf"/>
</dbReference>
<dbReference type="InterPro" id="IPR026022">
    <property type="entry name" value="PhoU_dom"/>
</dbReference>
<sequence>MENLVRSENMGAIFDDELKRLRSHFMEMGIDASEQIYQATKAFTDHDADLADKVLTTDTKINDEEIHLEKQALKLMALQNPVATDFRKIISILKASTDIERLGDYSTHIARAAITLSKFEHHEDIEQPIEQMMMIVRKMLEQILDAYVYTDEQVAYEVANEDLKVDLLYVKLQKEIMKALVKGGEDVKAYESYLAVLRNLERAGDHIVNLAEWIIYSGSGKLVELNPGKADPTLVRRKLTGNQ</sequence>
<dbReference type="GO" id="GO:0006817">
    <property type="term" value="P:phosphate ion transport"/>
    <property type="evidence" value="ECO:0007669"/>
    <property type="project" value="UniProtKB-KW"/>
</dbReference>
<dbReference type="EMBL" id="ACGX02000007">
    <property type="protein sequence ID" value="EGC14414.1"/>
    <property type="molecule type" value="Genomic_DNA"/>
</dbReference>
<dbReference type="PANTHER" id="PTHR42930">
    <property type="entry name" value="PHOSPHATE-SPECIFIC TRANSPORT SYSTEM ACCESSORY PROTEIN PHOU"/>
    <property type="match status" value="1"/>
</dbReference>
<organism evidence="9 10">
    <name type="scientific">Limosilactobacillus reuteri MM4-1A</name>
    <dbReference type="NCBI Taxonomy" id="548485"/>
    <lineage>
        <taxon>Bacteria</taxon>
        <taxon>Bacillati</taxon>
        <taxon>Bacillota</taxon>
        <taxon>Bacilli</taxon>
        <taxon>Lactobacillales</taxon>
        <taxon>Lactobacillaceae</taxon>
        <taxon>Limosilactobacillus</taxon>
    </lineage>
</organism>
<comment type="function">
    <text evidence="7">Plays a role in the regulation of phosphate uptake.</text>
</comment>
<reference evidence="9 10" key="1">
    <citation type="submission" date="2011-01" db="EMBL/GenBank/DDBJ databases">
        <authorList>
            <person name="Muzny D."/>
            <person name="Qin X."/>
            <person name="Buhay C."/>
            <person name="Dugan-Rocha S."/>
            <person name="Ding Y."/>
            <person name="Chen G."/>
            <person name="Hawes A."/>
            <person name="Holder M."/>
            <person name="Jhangiani S."/>
            <person name="Johnson A."/>
            <person name="Khan Z."/>
            <person name="Li Z."/>
            <person name="Liu W."/>
            <person name="Liu X."/>
            <person name="Perez L."/>
            <person name="Shen H."/>
            <person name="Wang Q."/>
            <person name="Watt J."/>
            <person name="Xi L."/>
            <person name="Xin Y."/>
            <person name="Zhou J."/>
            <person name="Deng J."/>
            <person name="Jiang H."/>
            <person name="Liu Y."/>
            <person name="Qu J."/>
            <person name="Song X.-Z."/>
            <person name="Zhang L."/>
            <person name="Villasana D."/>
            <person name="Johnson A."/>
            <person name="Liu J."/>
            <person name="Liyanage D."/>
            <person name="Lorensuhewa L."/>
            <person name="Robinson T."/>
            <person name="Song A."/>
            <person name="Song B.-B."/>
            <person name="Dinh H."/>
            <person name="Thornton R."/>
            <person name="Coyle M."/>
            <person name="Francisco L."/>
            <person name="Jackson L."/>
            <person name="Javaid M."/>
            <person name="Korchina V."/>
            <person name="Kovar C."/>
            <person name="Mata R."/>
            <person name="Mathew T."/>
            <person name="Ngo R."/>
            <person name="Nguyen L."/>
            <person name="Nguyen N."/>
            <person name="Okwuonu G."/>
            <person name="Ongeri F."/>
            <person name="Pham C."/>
            <person name="Simmons D."/>
            <person name="Wilczek-Boney K."/>
            <person name="Hale W."/>
            <person name="Jakkamsetti A."/>
            <person name="Pham P."/>
            <person name="Ruth R."/>
            <person name="San Lucas F."/>
            <person name="Warren J."/>
            <person name="Zhang J."/>
            <person name="Zhao Z."/>
            <person name="Zhou C."/>
            <person name="Zhu D."/>
            <person name="Lee S."/>
            <person name="Bess C."/>
            <person name="Blankenburg K."/>
            <person name="Forbes L."/>
            <person name="Fu Q."/>
            <person name="Gubbala S."/>
            <person name="Hirani K."/>
            <person name="Jayaseelan J.C."/>
            <person name="Lara F."/>
            <person name="Munidasa M."/>
            <person name="Palculict T."/>
            <person name="Patil S."/>
            <person name="Pu L.-L."/>
            <person name="Saada N."/>
            <person name="Tang L."/>
            <person name="Weissenberger G."/>
            <person name="Zhu Y."/>
            <person name="Hemphill L."/>
            <person name="Shang Y."/>
            <person name="Youmans B."/>
            <person name="Ayvaz T."/>
            <person name="Ross M."/>
            <person name="Santibanez J."/>
            <person name="Aqrawi P."/>
            <person name="Gross S."/>
            <person name="Joshi V."/>
            <person name="Fowler G."/>
            <person name="Nazareth L."/>
            <person name="Reid J."/>
            <person name="Worley K."/>
            <person name="Petrosino J."/>
            <person name="Highlander S."/>
            <person name="Gibbs R."/>
        </authorList>
    </citation>
    <scope>NUCLEOTIDE SEQUENCE [LARGE SCALE GENOMIC DNA]</scope>
    <source>
        <strain evidence="9 10">MM4-1A</strain>
    </source>
</reference>
<keyword evidence="5 7" id="KW-0963">Cytoplasm</keyword>
<dbReference type="FunFam" id="1.20.58.220:FF:000004">
    <property type="entry name" value="Phosphate-specific transport system accessory protein PhoU"/>
    <property type="match status" value="1"/>
</dbReference>
<comment type="subunit">
    <text evidence="3 7">Homodimer.</text>
</comment>
<feature type="domain" description="PhoU" evidence="8">
    <location>
        <begin position="129"/>
        <end position="214"/>
    </location>
</feature>
<evidence type="ECO:0000256" key="2">
    <source>
        <dbReference type="ARBA" id="ARBA00008107"/>
    </source>
</evidence>
<comment type="caution">
    <text evidence="9">The sequence shown here is derived from an EMBL/GenBank/DDBJ whole genome shotgun (WGS) entry which is preliminary data.</text>
</comment>
<keyword evidence="4 7" id="KW-0813">Transport</keyword>
<dbReference type="GO" id="GO:0005737">
    <property type="term" value="C:cytoplasm"/>
    <property type="evidence" value="ECO:0007669"/>
    <property type="project" value="UniProtKB-SubCell"/>
</dbReference>
<evidence type="ECO:0000256" key="3">
    <source>
        <dbReference type="ARBA" id="ARBA00011738"/>
    </source>
</evidence>
<protein>
    <recommendedName>
        <fullName evidence="7">Phosphate-specific transport system accessory protein PhoU</fullName>
    </recommendedName>
</protein>
<evidence type="ECO:0000256" key="5">
    <source>
        <dbReference type="ARBA" id="ARBA00022490"/>
    </source>
</evidence>
<evidence type="ECO:0000256" key="1">
    <source>
        <dbReference type="ARBA" id="ARBA00004496"/>
    </source>
</evidence>
<dbReference type="InterPro" id="IPR028366">
    <property type="entry name" value="PhoU"/>
</dbReference>
<accession>A0A828RFS3</accession>
<proteinExistence type="inferred from homology"/>
<dbReference type="AlphaFoldDB" id="A0A828RFS3"/>
<name>A0A828RFS3_LIMRT</name>
<dbReference type="PIRSF" id="PIRSF003107">
    <property type="entry name" value="PhoU"/>
    <property type="match status" value="1"/>
</dbReference>
<dbReference type="PANTHER" id="PTHR42930:SF3">
    <property type="entry name" value="PHOSPHATE-SPECIFIC TRANSPORT SYSTEM ACCESSORY PROTEIN PHOU"/>
    <property type="match status" value="1"/>
</dbReference>
<comment type="similarity">
    <text evidence="2 7">Belongs to the PhoU family.</text>
</comment>
<comment type="subcellular location">
    <subcellularLocation>
        <location evidence="1 7">Cytoplasm</location>
    </subcellularLocation>
</comment>
<dbReference type="SUPFAM" id="SSF109755">
    <property type="entry name" value="PhoU-like"/>
    <property type="match status" value="1"/>
</dbReference>
<evidence type="ECO:0000256" key="4">
    <source>
        <dbReference type="ARBA" id="ARBA00022448"/>
    </source>
</evidence>
<evidence type="ECO:0000313" key="9">
    <source>
        <dbReference type="EMBL" id="EGC14414.1"/>
    </source>
</evidence>
<dbReference type="Proteomes" id="UP000004335">
    <property type="component" value="Unassembled WGS sequence"/>
</dbReference>
<dbReference type="GO" id="GO:0030643">
    <property type="term" value="P:intracellular phosphate ion homeostasis"/>
    <property type="evidence" value="ECO:0007669"/>
    <property type="project" value="InterPro"/>
</dbReference>
<evidence type="ECO:0000256" key="7">
    <source>
        <dbReference type="PIRNR" id="PIRNR003107"/>
    </source>
</evidence>
<feature type="domain" description="PhoU" evidence="8">
    <location>
        <begin position="26"/>
        <end position="112"/>
    </location>
</feature>
<gene>
    <name evidence="9" type="primary">phoU</name>
    <name evidence="9" type="ORF">HMPREF0536_11551</name>
</gene>
<keyword evidence="6 7" id="KW-0592">Phosphate transport</keyword>
<evidence type="ECO:0000259" key="8">
    <source>
        <dbReference type="Pfam" id="PF01895"/>
    </source>
</evidence>
<dbReference type="NCBIfam" id="TIGR02135">
    <property type="entry name" value="phoU_full"/>
    <property type="match status" value="1"/>
</dbReference>